<evidence type="ECO:0000313" key="1">
    <source>
        <dbReference type="EMBL" id="OAY26329.1"/>
    </source>
</evidence>
<proteinExistence type="predicted"/>
<organism evidence="1">
    <name type="scientific">Manihot esculenta</name>
    <name type="common">Cassava</name>
    <name type="synonym">Jatropha manihot</name>
    <dbReference type="NCBI Taxonomy" id="3983"/>
    <lineage>
        <taxon>Eukaryota</taxon>
        <taxon>Viridiplantae</taxon>
        <taxon>Streptophyta</taxon>
        <taxon>Embryophyta</taxon>
        <taxon>Tracheophyta</taxon>
        <taxon>Spermatophyta</taxon>
        <taxon>Magnoliopsida</taxon>
        <taxon>eudicotyledons</taxon>
        <taxon>Gunneridae</taxon>
        <taxon>Pentapetalae</taxon>
        <taxon>rosids</taxon>
        <taxon>fabids</taxon>
        <taxon>Malpighiales</taxon>
        <taxon>Euphorbiaceae</taxon>
        <taxon>Crotonoideae</taxon>
        <taxon>Manihoteae</taxon>
        <taxon>Manihot</taxon>
    </lineage>
</organism>
<accession>A0A2C9U9N1</accession>
<name>A0A2C9U9N1_MANES</name>
<reference evidence="1" key="1">
    <citation type="submission" date="2016-02" db="EMBL/GenBank/DDBJ databases">
        <title>WGS assembly of Manihot esculenta.</title>
        <authorList>
            <person name="Bredeson J.V."/>
            <person name="Prochnik S.E."/>
            <person name="Lyons J.B."/>
            <person name="Schmutz J."/>
            <person name="Grimwood J."/>
            <person name="Vrebalov J."/>
            <person name="Bart R.S."/>
            <person name="Amuge T."/>
            <person name="Ferguson M.E."/>
            <person name="Green R."/>
            <person name="Putnam N."/>
            <person name="Stites J."/>
            <person name="Rounsley S."/>
            <person name="Rokhsar D.S."/>
        </authorList>
    </citation>
    <scope>NUCLEOTIDE SEQUENCE [LARGE SCALE GENOMIC DNA]</scope>
    <source>
        <tissue evidence="1">Leaf</tissue>
    </source>
</reference>
<protein>
    <submittedName>
        <fullName evidence="1">Uncharacterized protein</fullName>
    </submittedName>
</protein>
<dbReference type="EMBL" id="CM004402">
    <property type="protein sequence ID" value="OAY26329.1"/>
    <property type="molecule type" value="Genomic_DNA"/>
</dbReference>
<dbReference type="AlphaFoldDB" id="A0A2C9U9N1"/>
<sequence length="87" mass="9393">MIIPEDISNAAKESALQGKLSIGRQPLTELICIICFSVLSAKGDLPGNSCSALSLQESSGLINQALYKWVSKFIFCSCQLMWNVIGV</sequence>
<gene>
    <name evidence="1" type="ORF">MANES_16G039100</name>
</gene>